<evidence type="ECO:0000313" key="4">
    <source>
        <dbReference type="Proteomes" id="UP001500266"/>
    </source>
</evidence>
<accession>A0ABP7YA68</accession>
<proteinExistence type="predicted"/>
<dbReference type="RefSeq" id="WP_345018488.1">
    <property type="nucleotide sequence ID" value="NZ_BAABDO010000012.1"/>
</dbReference>
<protein>
    <recommendedName>
        <fullName evidence="5">Sensor domain-containing protein</fullName>
    </recommendedName>
</protein>
<name>A0ABP7YA68_9ACTN</name>
<keyword evidence="2" id="KW-0732">Signal</keyword>
<keyword evidence="4" id="KW-1185">Reference proteome</keyword>
<evidence type="ECO:0000256" key="2">
    <source>
        <dbReference type="SAM" id="SignalP"/>
    </source>
</evidence>
<reference evidence="4" key="1">
    <citation type="journal article" date="2019" name="Int. J. Syst. Evol. Microbiol.">
        <title>The Global Catalogue of Microorganisms (GCM) 10K type strain sequencing project: providing services to taxonomists for standard genome sequencing and annotation.</title>
        <authorList>
            <consortium name="The Broad Institute Genomics Platform"/>
            <consortium name="The Broad Institute Genome Sequencing Center for Infectious Disease"/>
            <person name="Wu L."/>
            <person name="Ma J."/>
        </authorList>
    </citation>
    <scope>NUCLEOTIDE SEQUENCE [LARGE SCALE GENOMIC DNA]</scope>
    <source>
        <strain evidence="4">JCM 17316</strain>
    </source>
</reference>
<gene>
    <name evidence="3" type="ORF">GCM10022416_13570</name>
</gene>
<evidence type="ECO:0000256" key="1">
    <source>
        <dbReference type="SAM" id="MobiDB-lite"/>
    </source>
</evidence>
<feature type="signal peptide" evidence="2">
    <location>
        <begin position="1"/>
        <end position="26"/>
    </location>
</feature>
<organism evidence="3 4">
    <name type="scientific">Actinomadura keratinilytica</name>
    <dbReference type="NCBI Taxonomy" id="547461"/>
    <lineage>
        <taxon>Bacteria</taxon>
        <taxon>Bacillati</taxon>
        <taxon>Actinomycetota</taxon>
        <taxon>Actinomycetes</taxon>
        <taxon>Streptosporangiales</taxon>
        <taxon>Thermomonosporaceae</taxon>
        <taxon>Actinomadura</taxon>
    </lineage>
</organism>
<feature type="region of interest" description="Disordered" evidence="1">
    <location>
        <begin position="38"/>
        <end position="60"/>
    </location>
</feature>
<dbReference type="EMBL" id="BAABDO010000012">
    <property type="protein sequence ID" value="GAA4133092.1"/>
    <property type="molecule type" value="Genomic_DNA"/>
</dbReference>
<dbReference type="Proteomes" id="UP001500266">
    <property type="component" value="Unassembled WGS sequence"/>
</dbReference>
<evidence type="ECO:0000313" key="3">
    <source>
        <dbReference type="EMBL" id="GAA4133092.1"/>
    </source>
</evidence>
<feature type="chain" id="PRO_5047281862" description="Sensor domain-containing protein" evidence="2">
    <location>
        <begin position="27"/>
        <end position="255"/>
    </location>
</feature>
<evidence type="ECO:0008006" key="5">
    <source>
        <dbReference type="Google" id="ProtNLM"/>
    </source>
</evidence>
<comment type="caution">
    <text evidence="3">The sequence shown here is derived from an EMBL/GenBank/DDBJ whole genome shotgun (WGS) entry which is preliminary data.</text>
</comment>
<sequence>MREQGRLRKGAIIVSAHAQASLLVMSALLAGATAGCGGDGPEAAPKTPAPPSTASPSAPTYTKAQLKSSLLPPQDIDKNLRSRSINFQGLSKQSVPTCSDSSVRVAEPQWSSVRQFADTSSLYATRYAQFAAVYDDAASAQREFDKIRTAAHKCPTKGHVDSERVSENRIRLGYDYTWSMREDSITGWRLLRSSLEKTAKAAGKSNTLSSAIDYGIRGNALIASIYWKRLPPGKSGDSISKEATEILTKQLQKIG</sequence>